<keyword evidence="4" id="KW-1185">Reference proteome</keyword>
<name>A0ABV5I7W0_9ACTN</name>
<dbReference type="RefSeq" id="WP_229823139.1">
    <property type="nucleotide sequence ID" value="NZ_BMRC01000001.1"/>
</dbReference>
<evidence type="ECO:0000259" key="2">
    <source>
        <dbReference type="Pfam" id="PF03372"/>
    </source>
</evidence>
<dbReference type="InterPro" id="IPR051916">
    <property type="entry name" value="GPI-anchor_lipid_remodeler"/>
</dbReference>
<dbReference type="GO" id="GO:0004519">
    <property type="term" value="F:endonuclease activity"/>
    <property type="evidence" value="ECO:0007669"/>
    <property type="project" value="UniProtKB-KW"/>
</dbReference>
<dbReference type="PANTHER" id="PTHR14859">
    <property type="entry name" value="CALCOFLUOR WHITE HYPERSENSITIVE PROTEIN PRECURSOR"/>
    <property type="match status" value="1"/>
</dbReference>
<proteinExistence type="predicted"/>
<evidence type="ECO:0000256" key="1">
    <source>
        <dbReference type="SAM" id="SignalP"/>
    </source>
</evidence>
<dbReference type="SUPFAM" id="SSF56219">
    <property type="entry name" value="DNase I-like"/>
    <property type="match status" value="1"/>
</dbReference>
<protein>
    <submittedName>
        <fullName evidence="3">Endonuclease/exonuclease/phosphatase family protein</fullName>
    </submittedName>
</protein>
<reference evidence="3 4" key="1">
    <citation type="submission" date="2024-09" db="EMBL/GenBank/DDBJ databases">
        <authorList>
            <person name="Sun Q."/>
            <person name="Mori K."/>
        </authorList>
    </citation>
    <scope>NUCLEOTIDE SEQUENCE [LARGE SCALE GENOMIC DNA]</scope>
    <source>
        <strain evidence="3 4">CCM 3426</strain>
    </source>
</reference>
<evidence type="ECO:0000313" key="4">
    <source>
        <dbReference type="Proteomes" id="UP001589647"/>
    </source>
</evidence>
<dbReference type="Pfam" id="PF03372">
    <property type="entry name" value="Exo_endo_phos"/>
    <property type="match status" value="1"/>
</dbReference>
<sequence length="319" mass="33063">MRFPRLLATMIAAVIAAVTATVIVPSVLAASAVPATAAAAASYTVWHWNAAGNTLNHGSTGNGMVRAAVSSIVARGANLVSFNELCAGQYQALVSGLRDAGWPADRDNFARFAATYPATAGGPCGGGEYGNAIFSRQPLGAAERVTLPDDGKTEQRKMLCAPLQARPHLRFCSTHTTYVDAYRAAQLNAVLAKLEAYHAAGDTVVVAGDFNLTPDAARLNGYYSPTVNTANNRGNTGEYHELDDADPGNCPGYGELTVSTPDGKGPCGSGTKLDLIFAREDRIVGAYSADSLAPPATCTGNPGDLCSDHRVVVGTVTLS</sequence>
<feature type="domain" description="Endonuclease/exonuclease/phosphatase" evidence="2">
    <location>
        <begin position="48"/>
        <end position="309"/>
    </location>
</feature>
<organism evidence="3 4">
    <name type="scientific">Nonomuraea spiralis</name>
    <dbReference type="NCBI Taxonomy" id="46182"/>
    <lineage>
        <taxon>Bacteria</taxon>
        <taxon>Bacillati</taxon>
        <taxon>Actinomycetota</taxon>
        <taxon>Actinomycetes</taxon>
        <taxon>Streptosporangiales</taxon>
        <taxon>Streptosporangiaceae</taxon>
        <taxon>Nonomuraea</taxon>
    </lineage>
</organism>
<feature type="chain" id="PRO_5045061070" evidence="1">
    <location>
        <begin position="30"/>
        <end position="319"/>
    </location>
</feature>
<dbReference type="Gene3D" id="3.60.10.10">
    <property type="entry name" value="Endonuclease/exonuclease/phosphatase"/>
    <property type="match status" value="1"/>
</dbReference>
<feature type="signal peptide" evidence="1">
    <location>
        <begin position="1"/>
        <end position="29"/>
    </location>
</feature>
<accession>A0ABV5I7W0</accession>
<dbReference type="PANTHER" id="PTHR14859:SF15">
    <property type="entry name" value="ENDONUCLEASE_EXONUCLEASE_PHOSPHATASE DOMAIN-CONTAINING PROTEIN"/>
    <property type="match status" value="1"/>
</dbReference>
<dbReference type="Proteomes" id="UP001589647">
    <property type="component" value="Unassembled WGS sequence"/>
</dbReference>
<keyword evidence="3" id="KW-0378">Hydrolase</keyword>
<comment type="caution">
    <text evidence="3">The sequence shown here is derived from an EMBL/GenBank/DDBJ whole genome shotgun (WGS) entry which is preliminary data.</text>
</comment>
<gene>
    <name evidence="3" type="ORF">ACFFV7_02950</name>
</gene>
<evidence type="ECO:0000313" key="3">
    <source>
        <dbReference type="EMBL" id="MFB9200140.1"/>
    </source>
</evidence>
<dbReference type="InterPro" id="IPR005135">
    <property type="entry name" value="Endo/exonuclease/phosphatase"/>
</dbReference>
<keyword evidence="1" id="KW-0732">Signal</keyword>
<keyword evidence="3" id="KW-0540">Nuclease</keyword>
<keyword evidence="3" id="KW-0255">Endonuclease</keyword>
<dbReference type="InterPro" id="IPR036691">
    <property type="entry name" value="Endo/exonu/phosph_ase_sf"/>
</dbReference>
<dbReference type="EMBL" id="JBHMEI010000001">
    <property type="protein sequence ID" value="MFB9200140.1"/>
    <property type="molecule type" value="Genomic_DNA"/>
</dbReference>